<evidence type="ECO:0000256" key="1">
    <source>
        <dbReference type="SAM" id="MobiDB-lite"/>
    </source>
</evidence>
<name>S5WKD4_9CAUD</name>
<evidence type="ECO:0000313" key="2">
    <source>
        <dbReference type="EMBL" id="AGS82011.1"/>
    </source>
</evidence>
<feature type="compositionally biased region" description="Acidic residues" evidence="1">
    <location>
        <begin position="45"/>
        <end position="56"/>
    </location>
</feature>
<accession>S5WKD4</accession>
<sequence length="356" mass="39256">MSNQENLIGDAERQSQQLASEAAPSAEERGAPAGIAVEPTRNIEEVEMADVDGADGVDVEDEYQPRSFSQILQETAGVEGIVRLVVNPELNFVVNLFHDEVQDALIDTANFEFNDQKLNLIQSLSKLNERSGRIGVLREPLREFVGVLSKLMANEERLVVTADTGALVVENLIEEHLKAAQSTLYANFPSADGQHYIELAGEDGAVMLPADEYIRVRPLLSVNQTGEPTAQTKTVSVTVKFIVHLRIPLLLREASDKFEKTLKTHFKYLEQAGIKAGMPSAVYVGFYSQDLMKQSVLDAFNWIRSNDPEAEILSYRNAVEGGEFVGAPGFEREDYADALFNGGDFLVAFSLEKEGE</sequence>
<reference evidence="2 3" key="1">
    <citation type="journal article" date="2014" name="Genome Announc.">
        <title>Complete Genome Sequence of the Novel Giant Pseudomonas Phage PaBG.</title>
        <authorList>
            <person name="Sykilinda N.N."/>
            <person name="Bondar A.A."/>
            <person name="Gorshkova A.S."/>
            <person name="Kurochkina L.P."/>
            <person name="Kulikov E.E."/>
            <person name="Shneider M.M."/>
            <person name="Kadykov V.A."/>
            <person name="Solovjeva N.V."/>
            <person name="Kabilov M.R."/>
            <person name="Mesyanzhinov V.V."/>
            <person name="Vlassov V.V."/>
            <person name="Drukker V.V."/>
            <person name="Miroshnikov K.A."/>
        </authorList>
    </citation>
    <scope>NUCLEOTIDE SEQUENCE [LARGE SCALE GENOMIC DNA]</scope>
</reference>
<dbReference type="EMBL" id="KF147891">
    <property type="protein sequence ID" value="AGS82011.1"/>
    <property type="molecule type" value="Genomic_DNA"/>
</dbReference>
<organism evidence="2 3">
    <name type="scientific">Pseudomonas phage PaBG</name>
    <dbReference type="NCBI Taxonomy" id="1335230"/>
    <lineage>
        <taxon>Viruses</taxon>
        <taxon>Duplodnaviria</taxon>
        <taxon>Heunggongvirae</taxon>
        <taxon>Uroviricota</taxon>
        <taxon>Caudoviricetes</taxon>
        <taxon>Baikalvirus</taxon>
        <taxon>Baikalvirus PaBG</taxon>
    </lineage>
</organism>
<gene>
    <name evidence="2" type="ORF">PaBG_00127</name>
</gene>
<dbReference type="GeneID" id="16574813"/>
<protein>
    <submittedName>
        <fullName evidence="2">Uncharacterized protein</fullName>
    </submittedName>
</protein>
<evidence type="ECO:0000313" key="3">
    <source>
        <dbReference type="Proteomes" id="UP000015545"/>
    </source>
</evidence>
<keyword evidence="3" id="KW-1185">Reference proteome</keyword>
<proteinExistence type="predicted"/>
<dbReference type="RefSeq" id="YP_008433458.1">
    <property type="nucleotide sequence ID" value="NC_022096.1"/>
</dbReference>
<feature type="region of interest" description="Disordered" evidence="1">
    <location>
        <begin position="1"/>
        <end position="56"/>
    </location>
</feature>
<dbReference type="Proteomes" id="UP000015545">
    <property type="component" value="Segment"/>
</dbReference>
<dbReference type="KEGG" id="vg:16574813"/>